<dbReference type="InterPro" id="IPR001173">
    <property type="entry name" value="Glyco_trans_2-like"/>
</dbReference>
<dbReference type="CDD" id="cd00761">
    <property type="entry name" value="Glyco_tranf_GTA_type"/>
    <property type="match status" value="1"/>
</dbReference>
<dbReference type="GO" id="GO:0016757">
    <property type="term" value="F:glycosyltransferase activity"/>
    <property type="evidence" value="ECO:0007669"/>
    <property type="project" value="UniProtKB-KW"/>
</dbReference>
<protein>
    <submittedName>
        <fullName evidence="5">Glycosyl transferase family 2</fullName>
    </submittedName>
</protein>
<proteinExistence type="inferred from homology"/>
<keyword evidence="6" id="KW-1185">Reference proteome</keyword>
<evidence type="ECO:0000256" key="3">
    <source>
        <dbReference type="ARBA" id="ARBA00022679"/>
    </source>
</evidence>
<dbReference type="Pfam" id="PF00535">
    <property type="entry name" value="Glycos_transf_2"/>
    <property type="match status" value="1"/>
</dbReference>
<name>A0A1X7NRJ0_9HYPH</name>
<dbReference type="OrthoDB" id="9794124at2"/>
<dbReference type="SUPFAM" id="SSF53448">
    <property type="entry name" value="Nucleotide-diphospho-sugar transferases"/>
    <property type="match status" value="1"/>
</dbReference>
<dbReference type="PANTHER" id="PTHR43685">
    <property type="entry name" value="GLYCOSYLTRANSFERASE"/>
    <property type="match status" value="1"/>
</dbReference>
<dbReference type="PANTHER" id="PTHR43685:SF5">
    <property type="entry name" value="GLYCOSYLTRANSFERASE EPSE-RELATED"/>
    <property type="match status" value="1"/>
</dbReference>
<dbReference type="EMBL" id="FXBL01000004">
    <property type="protein sequence ID" value="SMH40712.1"/>
    <property type="molecule type" value="Genomic_DNA"/>
</dbReference>
<accession>A0A1X7NRJ0</accession>
<feature type="domain" description="Glycosyltransferase 2-like" evidence="4">
    <location>
        <begin position="24"/>
        <end position="176"/>
    </location>
</feature>
<evidence type="ECO:0000256" key="1">
    <source>
        <dbReference type="ARBA" id="ARBA00006739"/>
    </source>
</evidence>
<dbReference type="AlphaFoldDB" id="A0A1X7NRJ0"/>
<evidence type="ECO:0000313" key="6">
    <source>
        <dbReference type="Proteomes" id="UP000193083"/>
    </source>
</evidence>
<gene>
    <name evidence="5" type="ORF">SAMN02982922_2400</name>
</gene>
<keyword evidence="3 5" id="KW-0808">Transferase</keyword>
<dbReference type="InterPro" id="IPR029044">
    <property type="entry name" value="Nucleotide-diphossugar_trans"/>
</dbReference>
<comment type="similarity">
    <text evidence="1">Belongs to the glycosyltransferase 2 family.</text>
</comment>
<dbReference type="Gene3D" id="3.90.550.10">
    <property type="entry name" value="Spore Coat Polysaccharide Biosynthesis Protein SpsA, Chain A"/>
    <property type="match status" value="1"/>
</dbReference>
<dbReference type="InterPro" id="IPR050834">
    <property type="entry name" value="Glycosyltransf_2"/>
</dbReference>
<sequence>METYWGRNQTMNITDETVNRPAISIIVCAYNEQKHIRETLDSLIGQTYSNLEILVIDDASTDLTPQICRDYTTRDARVRVITHSENRGLAHGRKTGVAEARHELLTFIDADDIAMPDMIERLVAVLLADGDCLGVSAYRIYFDDERDLGVQKIGPTSRDDYRRLYDGRKLIFLSYPNLVRKADVLAVGGYRVNIMPNNDGIRFEDFCEDLDLWCRMSDLSADGRFFITLEEPLSRYRKPAGSMSTANVKIMQDKMRWIKDCLRRRRAAQPERCLADFLASRTAFDRFSDWRADTAAGFYKKAGFAYSKRNYLKFAWYVALTATMSPKLILQKLATQSANL</sequence>
<evidence type="ECO:0000259" key="4">
    <source>
        <dbReference type="Pfam" id="PF00535"/>
    </source>
</evidence>
<reference evidence="6" key="1">
    <citation type="submission" date="2017-04" db="EMBL/GenBank/DDBJ databases">
        <authorList>
            <person name="Varghese N."/>
            <person name="Submissions S."/>
        </authorList>
    </citation>
    <scope>NUCLEOTIDE SEQUENCE [LARGE SCALE GENOMIC DNA]</scope>
    <source>
        <strain evidence="6">B5P</strain>
    </source>
</reference>
<organism evidence="5 6">
    <name type="scientific">Mesorhizobium australicum</name>
    <dbReference type="NCBI Taxonomy" id="536018"/>
    <lineage>
        <taxon>Bacteria</taxon>
        <taxon>Pseudomonadati</taxon>
        <taxon>Pseudomonadota</taxon>
        <taxon>Alphaproteobacteria</taxon>
        <taxon>Hyphomicrobiales</taxon>
        <taxon>Phyllobacteriaceae</taxon>
        <taxon>Mesorhizobium</taxon>
    </lineage>
</organism>
<evidence type="ECO:0000256" key="2">
    <source>
        <dbReference type="ARBA" id="ARBA00022676"/>
    </source>
</evidence>
<evidence type="ECO:0000313" key="5">
    <source>
        <dbReference type="EMBL" id="SMH40712.1"/>
    </source>
</evidence>
<keyword evidence="2" id="KW-0328">Glycosyltransferase</keyword>
<dbReference type="Proteomes" id="UP000193083">
    <property type="component" value="Unassembled WGS sequence"/>
</dbReference>